<evidence type="ECO:0000256" key="3">
    <source>
        <dbReference type="ARBA" id="ARBA00022448"/>
    </source>
</evidence>
<dbReference type="InterPro" id="IPR011851">
    <property type="entry name" value="Na/Pro_symporter"/>
</dbReference>
<feature type="transmembrane region" description="Helical" evidence="14">
    <location>
        <begin position="9"/>
        <end position="28"/>
    </location>
</feature>
<dbReference type="InterPro" id="IPR038377">
    <property type="entry name" value="Na/Glc_symporter_sf"/>
</dbReference>
<dbReference type="GO" id="GO:0015824">
    <property type="term" value="P:proline transport"/>
    <property type="evidence" value="ECO:0007669"/>
    <property type="project" value="UniProtKB-UniRule"/>
</dbReference>
<evidence type="ECO:0000256" key="9">
    <source>
        <dbReference type="ARBA" id="ARBA00023065"/>
    </source>
</evidence>
<feature type="transmembrane region" description="Helical" evidence="14">
    <location>
        <begin position="414"/>
        <end position="434"/>
    </location>
</feature>
<comment type="caution">
    <text evidence="15">The sequence shown here is derived from an EMBL/GenBank/DDBJ whole genome shotgun (WGS) entry which is preliminary data.</text>
</comment>
<comment type="subcellular location">
    <subcellularLocation>
        <location evidence="1 14">Cell membrane</location>
        <topology evidence="1 14">Multi-pass membrane protein</topology>
    </subcellularLocation>
</comment>
<feature type="transmembrane region" description="Helical" evidence="14">
    <location>
        <begin position="464"/>
        <end position="483"/>
    </location>
</feature>
<dbReference type="NCBIfam" id="TIGR00813">
    <property type="entry name" value="sss"/>
    <property type="match status" value="1"/>
</dbReference>
<dbReference type="GO" id="GO:0005298">
    <property type="term" value="F:proline:sodium symporter activity"/>
    <property type="evidence" value="ECO:0007669"/>
    <property type="project" value="UniProtKB-UniRule"/>
</dbReference>
<proteinExistence type="inferred from homology"/>
<evidence type="ECO:0000256" key="6">
    <source>
        <dbReference type="ARBA" id="ARBA00022847"/>
    </source>
</evidence>
<keyword evidence="6 14" id="KW-0769">Symport</keyword>
<comment type="catalytic activity">
    <reaction evidence="12">
        <text>L-proline(in) + Na(+)(in) = L-proline(out) + Na(+)(out)</text>
        <dbReference type="Rhea" id="RHEA:28967"/>
        <dbReference type="ChEBI" id="CHEBI:29101"/>
        <dbReference type="ChEBI" id="CHEBI:60039"/>
    </reaction>
</comment>
<sequence>MSTDVNPSTVIVFVVYLAAVLAIGIWAYKRNNTMGDFAIGGRTLGTFVTAVSAKATDSSQWVFFGLPGAFYISGMRNVWMIIGLTAGFYLSWRFLAARLRTYSERLNDWRDATDTNESVTLPGFFANRFHSNSLRSVTAIFIIVFYIIYLGSAFIATGVIFSQIFGSTILVGTIVGAIVVTVYSSLGGYLASSYTDLVQGFLMFGSLVAISIAAVIRLGGPGGFFAAVTDHNPDLLNPFKGVELVGDSWMTTSSVPFVAIISALAWAVGYFGSPHILARFMGMRSAKSARGGARIGIVLSITLLGSAGIIGFAAIALFGPGLENPEDAYMLLVGELFPSWVAGIFLAGVLSAVMSTADSQLVVASATLTEDFYRAFINKDAPAKTLVWMSRLGVLLCAGVGLFVALQGGSILDLVGYAWAGFGAAFGPAILAALYSKKATWFGVMLSIIAGGLTVILYREFDTIGLYELVPGFLAGLLALWLGSAFGPKQRAPVGAAFDTLTGKTPVVSP</sequence>
<keyword evidence="11 14" id="KW-0739">Sodium transport</keyword>
<feature type="transmembrane region" description="Helical" evidence="14">
    <location>
        <begin position="339"/>
        <end position="364"/>
    </location>
</feature>
<evidence type="ECO:0000313" key="16">
    <source>
        <dbReference type="Proteomes" id="UP000032120"/>
    </source>
</evidence>
<protein>
    <recommendedName>
        <fullName evidence="14">Sodium/proline symporter</fullName>
    </recommendedName>
    <alternativeName>
        <fullName evidence="14">Proline permease</fullName>
    </alternativeName>
</protein>
<keyword evidence="3 14" id="KW-0813">Transport</keyword>
<evidence type="ECO:0000256" key="7">
    <source>
        <dbReference type="ARBA" id="ARBA00022989"/>
    </source>
</evidence>
<keyword evidence="4 14" id="KW-1003">Cell membrane</keyword>
<evidence type="ECO:0000256" key="14">
    <source>
        <dbReference type="RuleBase" id="RU366012"/>
    </source>
</evidence>
<dbReference type="RefSeq" id="WP_042543067.1">
    <property type="nucleotide sequence ID" value="NZ_JXSQ01000003.1"/>
</dbReference>
<comment type="similarity">
    <text evidence="2 13">Belongs to the sodium:solute symporter (SSF) (TC 2.A.21) family.</text>
</comment>
<organism evidence="15 16">
    <name type="scientific">Leucobacter komagatae</name>
    <dbReference type="NCBI Taxonomy" id="55969"/>
    <lineage>
        <taxon>Bacteria</taxon>
        <taxon>Bacillati</taxon>
        <taxon>Actinomycetota</taxon>
        <taxon>Actinomycetes</taxon>
        <taxon>Micrococcales</taxon>
        <taxon>Microbacteriaceae</taxon>
        <taxon>Leucobacter</taxon>
    </lineage>
</organism>
<comment type="function">
    <text evidence="14">Catalyzes the sodium-dependent uptake of extracellular L-proline.</text>
</comment>
<evidence type="ECO:0000256" key="4">
    <source>
        <dbReference type="ARBA" id="ARBA00022475"/>
    </source>
</evidence>
<feature type="transmembrane region" description="Helical" evidence="14">
    <location>
        <begin position="201"/>
        <end position="228"/>
    </location>
</feature>
<evidence type="ECO:0000256" key="2">
    <source>
        <dbReference type="ARBA" id="ARBA00006434"/>
    </source>
</evidence>
<evidence type="ECO:0000256" key="8">
    <source>
        <dbReference type="ARBA" id="ARBA00023053"/>
    </source>
</evidence>
<dbReference type="InterPro" id="IPR050277">
    <property type="entry name" value="Sodium:Solute_Symporter"/>
</dbReference>
<dbReference type="InterPro" id="IPR001734">
    <property type="entry name" value="Na/solute_symporter"/>
</dbReference>
<dbReference type="EMBL" id="JXSQ01000003">
    <property type="protein sequence ID" value="KIP53339.1"/>
    <property type="molecule type" value="Genomic_DNA"/>
</dbReference>
<keyword evidence="8 14" id="KW-0915">Sodium</keyword>
<dbReference type="CDD" id="cd11475">
    <property type="entry name" value="SLC5sbd_PutP"/>
    <property type="match status" value="1"/>
</dbReference>
<feature type="transmembrane region" description="Helical" evidence="14">
    <location>
        <begin position="78"/>
        <end position="96"/>
    </location>
</feature>
<keyword evidence="7 14" id="KW-1133">Transmembrane helix</keyword>
<dbReference type="Pfam" id="PF00474">
    <property type="entry name" value="SSF"/>
    <property type="match status" value="1"/>
</dbReference>
<keyword evidence="14" id="KW-0029">Amino-acid transport</keyword>
<evidence type="ECO:0000313" key="15">
    <source>
        <dbReference type="EMBL" id="KIP53339.1"/>
    </source>
</evidence>
<evidence type="ECO:0000256" key="13">
    <source>
        <dbReference type="RuleBase" id="RU362091"/>
    </source>
</evidence>
<dbReference type="GO" id="GO:0031402">
    <property type="term" value="F:sodium ion binding"/>
    <property type="evidence" value="ECO:0007669"/>
    <property type="project" value="UniProtKB-UniRule"/>
</dbReference>
<keyword evidence="16" id="KW-1185">Reference proteome</keyword>
<feature type="transmembrane region" description="Helical" evidence="14">
    <location>
        <begin position="441"/>
        <end position="458"/>
    </location>
</feature>
<gene>
    <name evidence="15" type="ORF">SD72_03630</name>
</gene>
<feature type="transmembrane region" description="Helical" evidence="14">
    <location>
        <begin position="167"/>
        <end position="189"/>
    </location>
</feature>
<dbReference type="Proteomes" id="UP000032120">
    <property type="component" value="Unassembled WGS sequence"/>
</dbReference>
<keyword evidence="9 14" id="KW-0406">Ion transport</keyword>
<dbReference type="GO" id="GO:0015193">
    <property type="term" value="F:L-proline transmembrane transporter activity"/>
    <property type="evidence" value="ECO:0007669"/>
    <property type="project" value="TreeGrafter"/>
</dbReference>
<accession>A0A0D0IP53</accession>
<dbReference type="PANTHER" id="PTHR48086">
    <property type="entry name" value="SODIUM/PROLINE SYMPORTER-RELATED"/>
    <property type="match status" value="1"/>
</dbReference>
<dbReference type="PANTHER" id="PTHR48086:SF3">
    <property type="entry name" value="SODIUM_PROLINE SYMPORTER"/>
    <property type="match status" value="1"/>
</dbReference>
<dbReference type="AlphaFoldDB" id="A0A0D0IP53"/>
<name>A0A0D0IP53_9MICO</name>
<keyword evidence="10 14" id="KW-0472">Membrane</keyword>
<evidence type="ECO:0000256" key="1">
    <source>
        <dbReference type="ARBA" id="ARBA00004651"/>
    </source>
</evidence>
<dbReference type="GO" id="GO:0005886">
    <property type="term" value="C:plasma membrane"/>
    <property type="evidence" value="ECO:0007669"/>
    <property type="project" value="UniProtKB-SubCell"/>
</dbReference>
<feature type="transmembrane region" description="Helical" evidence="14">
    <location>
        <begin position="385"/>
        <end position="408"/>
    </location>
</feature>
<dbReference type="Gene3D" id="1.20.1730.10">
    <property type="entry name" value="Sodium/glucose cotransporter"/>
    <property type="match status" value="1"/>
</dbReference>
<evidence type="ECO:0000256" key="10">
    <source>
        <dbReference type="ARBA" id="ARBA00023136"/>
    </source>
</evidence>
<keyword evidence="5 14" id="KW-0812">Transmembrane</keyword>
<feature type="transmembrane region" description="Helical" evidence="14">
    <location>
        <begin position="248"/>
        <end position="272"/>
    </location>
</feature>
<evidence type="ECO:0000256" key="11">
    <source>
        <dbReference type="ARBA" id="ARBA00023201"/>
    </source>
</evidence>
<feature type="transmembrane region" description="Helical" evidence="14">
    <location>
        <begin position="137"/>
        <end position="161"/>
    </location>
</feature>
<evidence type="ECO:0000256" key="12">
    <source>
        <dbReference type="ARBA" id="ARBA00033708"/>
    </source>
</evidence>
<feature type="transmembrane region" description="Helical" evidence="14">
    <location>
        <begin position="293"/>
        <end position="319"/>
    </location>
</feature>
<evidence type="ECO:0000256" key="5">
    <source>
        <dbReference type="ARBA" id="ARBA00022692"/>
    </source>
</evidence>
<dbReference type="PROSITE" id="PS50283">
    <property type="entry name" value="NA_SOLUT_SYMP_3"/>
    <property type="match status" value="1"/>
</dbReference>
<reference evidence="15 16" key="1">
    <citation type="submission" date="2015-01" db="EMBL/GenBank/DDBJ databases">
        <title>Draft genome sequence of Leucobacter komagatae strain VKM ST2845.</title>
        <authorList>
            <person name="Karlyshev A.V."/>
            <person name="Kudryashova E.B."/>
        </authorList>
    </citation>
    <scope>NUCLEOTIDE SEQUENCE [LARGE SCALE GENOMIC DNA]</scope>
    <source>
        <strain evidence="15 16">VKM ST2845</strain>
    </source>
</reference>